<dbReference type="Proteomes" id="UP001652660">
    <property type="component" value="Chromosome 6c"/>
</dbReference>
<accession>A0A6P6SPH5</accession>
<evidence type="ECO:0000313" key="4">
    <source>
        <dbReference type="RefSeq" id="XP_027067756.1"/>
    </source>
</evidence>
<sequence length="516" mass="59651">MLSGEAGNADSSAESSQEEKAKSSAESSQKARSRGRFIRHLSRARRISLSSQPPVPLPLEPASKLSPSIPETQHSQAAAIFIANNIDILQQILLYLPPKSLLRFQCVSKKWLSIISDPAFRRLHSRFYPTTVGTSSSASAATEALFVFPWTYKKTPQELNFISLSDGYVNPMAKMVSHLNNFFDNGAIVDFHSCNGLLALVFKLDDCDDHREFVVYNPTTCQHRLIPTFNGSKPNDPQLNDPHFNDPYYDPYFDDPHFYHFQITRRFEALNIVFDPSKSDHFKVVYIWRDEYHGDTWDRCGFAVYASETGIWRESMDTLEMDPPDLPTTYFGNGVLWNGDLHWLNDFKYMICFDLDKECLHRDMPPLPVEFSEWEFWYFGECNGCLYVIEVNNPFGLLFDVFEMERDYSKWVLKYHIDLAPLRILYPSMVVEFVDRADRRQCTFGPFGMLFLLEDEKEKKASLVTAFPDKVMLYKINDAVVTEVAEVGPVDFGYGWKSHLNQWKDIYRHMETLAYV</sequence>
<reference evidence="3" key="1">
    <citation type="journal article" date="2025" name="Foods">
        <title>Unveiling the Microbial Signatures of Arabica Coffee Cherries: Insights into Ripeness Specific Diversity, Functional Traits, and Implications for Quality and Safety.</title>
        <authorList>
            <consortium name="RefSeq"/>
            <person name="Tenea G.N."/>
            <person name="Cifuentes V."/>
            <person name="Reyes P."/>
            <person name="Cevallos-Vallejos M."/>
        </authorList>
    </citation>
    <scope>NUCLEOTIDE SEQUENCE [LARGE SCALE GENOMIC DNA]</scope>
</reference>
<dbReference type="PANTHER" id="PTHR31672">
    <property type="entry name" value="BNACNNG10540D PROTEIN"/>
    <property type="match status" value="1"/>
</dbReference>
<reference evidence="4" key="2">
    <citation type="submission" date="2025-08" db="UniProtKB">
        <authorList>
            <consortium name="RefSeq"/>
        </authorList>
    </citation>
    <scope>IDENTIFICATION</scope>
    <source>
        <tissue evidence="4">Leaves</tissue>
    </source>
</reference>
<dbReference type="Pfam" id="PF00646">
    <property type="entry name" value="F-box"/>
    <property type="match status" value="1"/>
</dbReference>
<protein>
    <submittedName>
        <fullName evidence="4">F-box protein At5g07610</fullName>
    </submittedName>
</protein>
<feature type="region of interest" description="Disordered" evidence="1">
    <location>
        <begin position="1"/>
        <end position="38"/>
    </location>
</feature>
<evidence type="ECO:0000256" key="1">
    <source>
        <dbReference type="SAM" id="MobiDB-lite"/>
    </source>
</evidence>
<evidence type="ECO:0000259" key="2">
    <source>
        <dbReference type="PROSITE" id="PS50181"/>
    </source>
</evidence>
<dbReference type="Gene3D" id="1.20.1280.50">
    <property type="match status" value="1"/>
</dbReference>
<dbReference type="InterPro" id="IPR050796">
    <property type="entry name" value="SCF_F-box_component"/>
</dbReference>
<dbReference type="GeneID" id="113693408"/>
<dbReference type="SMART" id="SM00256">
    <property type="entry name" value="FBOX"/>
    <property type="match status" value="1"/>
</dbReference>
<dbReference type="PROSITE" id="PS50181">
    <property type="entry name" value="FBOX"/>
    <property type="match status" value="1"/>
</dbReference>
<evidence type="ECO:0000313" key="3">
    <source>
        <dbReference type="Proteomes" id="UP001652660"/>
    </source>
</evidence>
<dbReference type="SUPFAM" id="SSF81383">
    <property type="entry name" value="F-box domain"/>
    <property type="match status" value="1"/>
</dbReference>
<dbReference type="OrthoDB" id="605328at2759"/>
<dbReference type="Pfam" id="PF07734">
    <property type="entry name" value="FBA_1"/>
    <property type="match status" value="1"/>
</dbReference>
<keyword evidence="3" id="KW-1185">Reference proteome</keyword>
<dbReference type="InterPro" id="IPR036047">
    <property type="entry name" value="F-box-like_dom_sf"/>
</dbReference>
<organism evidence="3 4">
    <name type="scientific">Coffea arabica</name>
    <name type="common">Arabian coffee</name>
    <dbReference type="NCBI Taxonomy" id="13443"/>
    <lineage>
        <taxon>Eukaryota</taxon>
        <taxon>Viridiplantae</taxon>
        <taxon>Streptophyta</taxon>
        <taxon>Embryophyta</taxon>
        <taxon>Tracheophyta</taxon>
        <taxon>Spermatophyta</taxon>
        <taxon>Magnoliopsida</taxon>
        <taxon>eudicotyledons</taxon>
        <taxon>Gunneridae</taxon>
        <taxon>Pentapetalae</taxon>
        <taxon>asterids</taxon>
        <taxon>lamiids</taxon>
        <taxon>Gentianales</taxon>
        <taxon>Rubiaceae</taxon>
        <taxon>Ixoroideae</taxon>
        <taxon>Gardenieae complex</taxon>
        <taxon>Bertiereae - Coffeeae clade</taxon>
        <taxon>Coffeeae</taxon>
        <taxon>Coffea</taxon>
    </lineage>
</organism>
<name>A0A6P6SPH5_COFAR</name>
<dbReference type="AlphaFoldDB" id="A0A6P6SPH5"/>
<feature type="domain" description="F-box" evidence="2">
    <location>
        <begin position="87"/>
        <end position="123"/>
    </location>
</feature>
<dbReference type="InterPro" id="IPR006527">
    <property type="entry name" value="F-box-assoc_dom_typ1"/>
</dbReference>
<gene>
    <name evidence="4" type="primary">LOC113693408</name>
</gene>
<dbReference type="InterPro" id="IPR001810">
    <property type="entry name" value="F-box_dom"/>
</dbReference>
<dbReference type="RefSeq" id="XP_027067756.1">
    <property type="nucleotide sequence ID" value="XM_027211955.1"/>
</dbReference>
<proteinExistence type="predicted"/>